<dbReference type="Proteomes" id="UP000183685">
    <property type="component" value="Unassembled WGS sequence"/>
</dbReference>
<organism evidence="1 2">
    <name type="scientific">Kordiimonas lacus</name>
    <dbReference type="NCBI Taxonomy" id="637679"/>
    <lineage>
        <taxon>Bacteria</taxon>
        <taxon>Pseudomonadati</taxon>
        <taxon>Pseudomonadota</taxon>
        <taxon>Alphaproteobacteria</taxon>
        <taxon>Kordiimonadales</taxon>
        <taxon>Kordiimonadaceae</taxon>
        <taxon>Kordiimonas</taxon>
    </lineage>
</organism>
<dbReference type="RefSeq" id="WP_068307436.1">
    <property type="nucleotide sequence ID" value="NZ_FNAK01000005.1"/>
</dbReference>
<name>A0A1G7B6P0_9PROT</name>
<protein>
    <recommendedName>
        <fullName evidence="3">YCII-related domain-containing protein</fullName>
    </recommendedName>
</protein>
<dbReference type="OrthoDB" id="9814407at2"/>
<dbReference type="PANTHER" id="PTHR37828">
    <property type="entry name" value="GSR2449 PROTEIN"/>
    <property type="match status" value="1"/>
</dbReference>
<dbReference type="InterPro" id="IPR011008">
    <property type="entry name" value="Dimeric_a/b-barrel"/>
</dbReference>
<dbReference type="AlphaFoldDB" id="A0A1G7B6P0"/>
<reference evidence="1 2" key="1">
    <citation type="submission" date="2016-10" db="EMBL/GenBank/DDBJ databases">
        <authorList>
            <person name="de Groot N.N."/>
        </authorList>
    </citation>
    <scope>NUCLEOTIDE SEQUENCE [LARGE SCALE GENOMIC DNA]</scope>
    <source>
        <strain evidence="1 2">CGMCC 1.9109</strain>
    </source>
</reference>
<keyword evidence="2" id="KW-1185">Reference proteome</keyword>
<sequence length="98" mass="10600">MFIVFLKFTGDKSRAPDFMAGHNAWIRDGFANGYFLMVGSLQSGAGGAILAHNITHADLESFIAEDPFVAEGIVTPEVVGVTPGRTDTRLDFLVPTER</sequence>
<dbReference type="EMBL" id="FNAK01000005">
    <property type="protein sequence ID" value="SDE22530.1"/>
    <property type="molecule type" value="Genomic_DNA"/>
</dbReference>
<gene>
    <name evidence="1" type="ORF">SAMN04488071_2379</name>
</gene>
<dbReference type="STRING" id="637679.GCA_001550055_03545"/>
<evidence type="ECO:0008006" key="3">
    <source>
        <dbReference type="Google" id="ProtNLM"/>
    </source>
</evidence>
<accession>A0A1G7B6P0</accession>
<evidence type="ECO:0000313" key="2">
    <source>
        <dbReference type="Proteomes" id="UP000183685"/>
    </source>
</evidence>
<dbReference type="SUPFAM" id="SSF54909">
    <property type="entry name" value="Dimeric alpha+beta barrel"/>
    <property type="match status" value="1"/>
</dbReference>
<evidence type="ECO:0000313" key="1">
    <source>
        <dbReference type="EMBL" id="SDE22530.1"/>
    </source>
</evidence>
<proteinExistence type="predicted"/>
<dbReference type="PANTHER" id="PTHR37828:SF1">
    <property type="entry name" value="YCII-RELATED DOMAIN-CONTAINING PROTEIN"/>
    <property type="match status" value="1"/>
</dbReference>